<protein>
    <submittedName>
        <fullName evidence="1">Uncharacterized protein</fullName>
    </submittedName>
</protein>
<name>A0A0S2MUG5_9CAUD</name>
<dbReference type="Proteomes" id="UP000225963">
    <property type="component" value="Segment"/>
</dbReference>
<dbReference type="EMBL" id="KT995480">
    <property type="protein sequence ID" value="ALO79490.1"/>
    <property type="molecule type" value="Genomic_DNA"/>
</dbReference>
<sequence length="20" mass="2291">MLKALFGFHVVNITLHTDFS</sequence>
<evidence type="ECO:0000313" key="1">
    <source>
        <dbReference type="EMBL" id="ALO79490.1"/>
    </source>
</evidence>
<organism evidence="1 2">
    <name type="scientific">Bacillus phage BM15</name>
    <dbReference type="NCBI Taxonomy" id="1755680"/>
    <lineage>
        <taxon>Viruses</taxon>
        <taxon>Duplodnaviria</taxon>
        <taxon>Heunggongvirae</taxon>
        <taxon>Uroviricota</taxon>
        <taxon>Caudoviricetes</taxon>
        <taxon>Herelleviridae</taxon>
        <taxon>Bastillevirinae</taxon>
        <taxon>Caeruleovirus</taxon>
        <taxon>Caeruleovirus BM15</taxon>
    </lineage>
</organism>
<proteinExistence type="predicted"/>
<evidence type="ECO:0000313" key="2">
    <source>
        <dbReference type="Proteomes" id="UP000225963"/>
    </source>
</evidence>
<gene>
    <name evidence="1" type="ORF">BM10_86</name>
</gene>
<accession>A0A0S2MUG5</accession>
<reference evidence="2" key="1">
    <citation type="submission" date="2015-11" db="EMBL/GenBank/DDBJ databases">
        <authorList>
            <person name="Sharaf A."/>
            <person name="Marie M.E."/>
            <person name="Esson H."/>
            <person name="El-Afifi I.S."/>
            <person name="Hammad M.A."/>
        </authorList>
    </citation>
    <scope>NUCLEOTIDE SEQUENCE [LARGE SCALE GENOMIC DNA]</scope>
</reference>
<keyword evidence="2" id="KW-1185">Reference proteome</keyword>